<name>A0A1X9LG11_9MICO</name>
<protein>
    <submittedName>
        <fullName evidence="1">Uncharacterized protein</fullName>
    </submittedName>
</protein>
<dbReference type="KEGG" id="cphy:B5808_01595"/>
<sequence length="110" mass="12252">MPFRTRELLEEWLAEFTDTDLAGLAEAEEHDSDPGTDPGLIIVRLHNATPYMFLQPVGPGDPKWAVTFGPREQELVLGSEELAGLAAELELAARLCAYLEGRSQEYIRTH</sequence>
<dbReference type="AlphaFoldDB" id="A0A1X9LG11"/>
<reference evidence="1 2" key="1">
    <citation type="submission" date="2017-04" db="EMBL/GenBank/DDBJ databases">
        <authorList>
            <person name="Afonso C.L."/>
            <person name="Miller P.J."/>
            <person name="Scott M.A."/>
            <person name="Spackman E."/>
            <person name="Goraichik I."/>
            <person name="Dimitrov K.M."/>
            <person name="Suarez D.L."/>
            <person name="Swayne D.E."/>
        </authorList>
    </citation>
    <scope>NUCLEOTIDE SEQUENCE [LARGE SCALE GENOMIC DNA]</scope>
    <source>
        <strain evidence="2">XA(T)</strain>
    </source>
</reference>
<accession>A0A1X9LG11</accession>
<proteinExistence type="predicted"/>
<keyword evidence="2" id="KW-1185">Reference proteome</keyword>
<evidence type="ECO:0000313" key="2">
    <source>
        <dbReference type="Proteomes" id="UP000192775"/>
    </source>
</evidence>
<organism evidence="1 2">
    <name type="scientific">Cnuibacter physcomitrellae</name>
    <dbReference type="NCBI Taxonomy" id="1619308"/>
    <lineage>
        <taxon>Bacteria</taxon>
        <taxon>Bacillati</taxon>
        <taxon>Actinomycetota</taxon>
        <taxon>Actinomycetes</taxon>
        <taxon>Micrococcales</taxon>
        <taxon>Microbacteriaceae</taxon>
        <taxon>Cnuibacter</taxon>
    </lineage>
</organism>
<gene>
    <name evidence="1" type="ORF">B5808_01595</name>
</gene>
<evidence type="ECO:0000313" key="1">
    <source>
        <dbReference type="EMBL" id="ARJ04067.1"/>
    </source>
</evidence>
<dbReference type="RefSeq" id="WP_085017879.1">
    <property type="nucleotide sequence ID" value="NZ_BMHD01000001.1"/>
</dbReference>
<dbReference type="Proteomes" id="UP000192775">
    <property type="component" value="Chromosome"/>
</dbReference>
<dbReference type="EMBL" id="CP020715">
    <property type="protein sequence ID" value="ARJ04067.1"/>
    <property type="molecule type" value="Genomic_DNA"/>
</dbReference>